<evidence type="ECO:0000313" key="3">
    <source>
        <dbReference type="Proteomes" id="UP001164459"/>
    </source>
</evidence>
<feature type="compositionally biased region" description="Basic and acidic residues" evidence="1">
    <location>
        <begin position="188"/>
        <end position="205"/>
    </location>
</feature>
<feature type="compositionally biased region" description="Basic and acidic residues" evidence="1">
    <location>
        <begin position="26"/>
        <end position="42"/>
    </location>
</feature>
<feature type="compositionally biased region" description="Low complexity" evidence="1">
    <location>
        <begin position="174"/>
        <end position="184"/>
    </location>
</feature>
<accession>A0ABY7GVE7</accession>
<feature type="compositionally biased region" description="Basic and acidic residues" evidence="1">
    <location>
        <begin position="1"/>
        <end position="14"/>
    </location>
</feature>
<feature type="region of interest" description="Disordered" evidence="1">
    <location>
        <begin position="519"/>
        <end position="551"/>
    </location>
</feature>
<feature type="region of interest" description="Disordered" evidence="1">
    <location>
        <begin position="171"/>
        <end position="305"/>
    </location>
</feature>
<feature type="compositionally biased region" description="Basic and acidic residues" evidence="1">
    <location>
        <begin position="237"/>
        <end position="249"/>
    </location>
</feature>
<evidence type="ECO:0000313" key="2">
    <source>
        <dbReference type="EMBL" id="WAS90916.1"/>
    </source>
</evidence>
<feature type="region of interest" description="Disordered" evidence="1">
    <location>
        <begin position="1"/>
        <end position="92"/>
    </location>
</feature>
<feature type="region of interest" description="Disordered" evidence="1">
    <location>
        <begin position="124"/>
        <end position="156"/>
    </location>
</feature>
<reference evidence="2" key="1">
    <citation type="submission" date="2022-11" db="EMBL/GenBank/DDBJ databases">
        <title>Minimal conservation of predation-associated metabolite biosynthetic gene clusters underscores biosynthetic potential of Myxococcota including descriptions for ten novel species: Archangium lansinium sp. nov., Myxococcus landrumus sp. nov., Nannocystis bai.</title>
        <authorList>
            <person name="Ahearne A."/>
            <person name="Stevens C."/>
            <person name="Dowd S."/>
        </authorList>
    </citation>
    <scope>NUCLEOTIDE SEQUENCE</scope>
    <source>
        <strain evidence="2">Fl3</strain>
    </source>
</reference>
<feature type="compositionally biased region" description="Basic residues" evidence="1">
    <location>
        <begin position="539"/>
        <end position="551"/>
    </location>
</feature>
<keyword evidence="3" id="KW-1185">Reference proteome</keyword>
<feature type="compositionally biased region" description="Basic and acidic residues" evidence="1">
    <location>
        <begin position="519"/>
        <end position="538"/>
    </location>
</feature>
<name>A0ABY7GVE7_9BACT</name>
<protein>
    <submittedName>
        <fullName evidence="2">Uncharacterized protein</fullName>
    </submittedName>
</protein>
<dbReference type="Proteomes" id="UP001164459">
    <property type="component" value="Chromosome"/>
</dbReference>
<sequence>MLDPPQFERRRGEIDDLPAVAHRQGRAREHGEAAGGPADRRQRAVQQPRVLVPALRRERCRAAGAERVEPVHQPPERPPAGQRRQRRAPRVVRRERLDRAGAVAQAERGDRRVLVDRGVAEPARPLLRDHAGQLRRVAPRGEHRGQRPHRRRDVVRVRRLDVRARVGGERLLDAPVGQRPVPAQQPRPPERPRAAVVRLGDEPRERRLRRVRGGDRREPVRGPGLGLGPVPPPVQRHPAERQDAGDQGHPRGPAGDPTLPSPRHRRLDRAEQRVHRLPARLGPRVQPPFRERCEPPRHRPGHRPVPQRLAYRVGVGVGRRALAGEQLADHDAVPVDVAHDPGGPALALLRRHVSRGPEHRADDRGVQGRSAGLPRELARVQAGEAEVHDAHAAVFADHHVVGFEVAMDEPAVVRRRQPATGLQRDLEAHVDGRSMRAQPVAQRVADDQLHRQVDAALVLAGLVDRHDVRVGQAGQRLRLAQQAGLCRGAGVGRAEQLERDAAPEQLVARQVDLAHAAASEHAEQRVAADPRGRREALRPRSRPRAHRRGRRSLVLVAEHHGIARIRRGRRAPAA</sequence>
<proteinExistence type="predicted"/>
<feature type="compositionally biased region" description="Basic and acidic residues" evidence="1">
    <location>
        <begin position="55"/>
        <end position="70"/>
    </location>
</feature>
<gene>
    <name evidence="2" type="ORF">O0S08_32405</name>
</gene>
<evidence type="ECO:0000256" key="1">
    <source>
        <dbReference type="SAM" id="MobiDB-lite"/>
    </source>
</evidence>
<dbReference type="EMBL" id="CP114040">
    <property type="protein sequence ID" value="WAS90916.1"/>
    <property type="molecule type" value="Genomic_DNA"/>
</dbReference>
<organism evidence="2 3">
    <name type="scientific">Nannocystis punicea</name>
    <dbReference type="NCBI Taxonomy" id="2995304"/>
    <lineage>
        <taxon>Bacteria</taxon>
        <taxon>Pseudomonadati</taxon>
        <taxon>Myxococcota</taxon>
        <taxon>Polyangia</taxon>
        <taxon>Nannocystales</taxon>
        <taxon>Nannocystaceae</taxon>
        <taxon>Nannocystis</taxon>
    </lineage>
</organism>